<protein>
    <submittedName>
        <fullName evidence="2">Uncharacterized protein</fullName>
    </submittedName>
</protein>
<dbReference type="SUPFAM" id="SSF51695">
    <property type="entry name" value="PLC-like phosphodiesterases"/>
    <property type="match status" value="1"/>
</dbReference>
<evidence type="ECO:0000313" key="3">
    <source>
        <dbReference type="Proteomes" id="UP001303760"/>
    </source>
</evidence>
<dbReference type="AlphaFoldDB" id="A0AAN7H6R7"/>
<sequence length="118" mass="13169">MRGFERTQSQAAKPNPRPSSTWDRSIEPAASGDAIALVAPNIIFSLAITQKDSLATMLQIGARYFEFRPAHLHRAVRPAGALPDRLYFQVARASLVYVQPLETHCVRDEESDDELSFI</sequence>
<organism evidence="2 3">
    <name type="scientific">Achaetomium macrosporum</name>
    <dbReference type="NCBI Taxonomy" id="79813"/>
    <lineage>
        <taxon>Eukaryota</taxon>
        <taxon>Fungi</taxon>
        <taxon>Dikarya</taxon>
        <taxon>Ascomycota</taxon>
        <taxon>Pezizomycotina</taxon>
        <taxon>Sordariomycetes</taxon>
        <taxon>Sordariomycetidae</taxon>
        <taxon>Sordariales</taxon>
        <taxon>Chaetomiaceae</taxon>
        <taxon>Achaetomium</taxon>
    </lineage>
</organism>
<gene>
    <name evidence="2" type="ORF">C8A03DRAFT_38965</name>
</gene>
<evidence type="ECO:0000256" key="1">
    <source>
        <dbReference type="SAM" id="MobiDB-lite"/>
    </source>
</evidence>
<reference evidence="2" key="2">
    <citation type="submission" date="2023-05" db="EMBL/GenBank/DDBJ databases">
        <authorList>
            <consortium name="Lawrence Berkeley National Laboratory"/>
            <person name="Steindorff A."/>
            <person name="Hensen N."/>
            <person name="Bonometti L."/>
            <person name="Westerberg I."/>
            <person name="Brannstrom I.O."/>
            <person name="Guillou S."/>
            <person name="Cros-Aarteil S."/>
            <person name="Calhoun S."/>
            <person name="Haridas S."/>
            <person name="Kuo A."/>
            <person name="Mondo S."/>
            <person name="Pangilinan J."/>
            <person name="Riley R."/>
            <person name="Labutti K."/>
            <person name="Andreopoulos B."/>
            <person name="Lipzen A."/>
            <person name="Chen C."/>
            <person name="Yanf M."/>
            <person name="Daum C."/>
            <person name="Ng V."/>
            <person name="Clum A."/>
            <person name="Ohm R."/>
            <person name="Martin F."/>
            <person name="Silar P."/>
            <person name="Natvig D."/>
            <person name="Lalanne C."/>
            <person name="Gautier V."/>
            <person name="Ament-Velasquez S.L."/>
            <person name="Kruys A."/>
            <person name="Hutchinson M.I."/>
            <person name="Powell A.J."/>
            <person name="Barry K."/>
            <person name="Miller A.N."/>
            <person name="Grigoriev I.V."/>
            <person name="Debuchy R."/>
            <person name="Gladieux P."/>
            <person name="Thoren M.H."/>
            <person name="Johannesson H."/>
        </authorList>
    </citation>
    <scope>NUCLEOTIDE SEQUENCE</scope>
    <source>
        <strain evidence="2">CBS 532.94</strain>
    </source>
</reference>
<evidence type="ECO:0000313" key="2">
    <source>
        <dbReference type="EMBL" id="KAK4233328.1"/>
    </source>
</evidence>
<comment type="caution">
    <text evidence="2">The sequence shown here is derived from an EMBL/GenBank/DDBJ whole genome shotgun (WGS) entry which is preliminary data.</text>
</comment>
<name>A0AAN7H6R7_9PEZI</name>
<proteinExistence type="predicted"/>
<accession>A0AAN7H6R7</accession>
<dbReference type="GO" id="GO:0006629">
    <property type="term" value="P:lipid metabolic process"/>
    <property type="evidence" value="ECO:0007669"/>
    <property type="project" value="InterPro"/>
</dbReference>
<reference evidence="2" key="1">
    <citation type="journal article" date="2023" name="Mol. Phylogenet. Evol.">
        <title>Genome-scale phylogeny and comparative genomics of the fungal order Sordariales.</title>
        <authorList>
            <person name="Hensen N."/>
            <person name="Bonometti L."/>
            <person name="Westerberg I."/>
            <person name="Brannstrom I.O."/>
            <person name="Guillou S."/>
            <person name="Cros-Aarteil S."/>
            <person name="Calhoun S."/>
            <person name="Haridas S."/>
            <person name="Kuo A."/>
            <person name="Mondo S."/>
            <person name="Pangilinan J."/>
            <person name="Riley R."/>
            <person name="LaButti K."/>
            <person name="Andreopoulos B."/>
            <person name="Lipzen A."/>
            <person name="Chen C."/>
            <person name="Yan M."/>
            <person name="Daum C."/>
            <person name="Ng V."/>
            <person name="Clum A."/>
            <person name="Steindorff A."/>
            <person name="Ohm R.A."/>
            <person name="Martin F."/>
            <person name="Silar P."/>
            <person name="Natvig D.O."/>
            <person name="Lalanne C."/>
            <person name="Gautier V."/>
            <person name="Ament-Velasquez S.L."/>
            <person name="Kruys A."/>
            <person name="Hutchinson M.I."/>
            <person name="Powell A.J."/>
            <person name="Barry K."/>
            <person name="Miller A.N."/>
            <person name="Grigoriev I.V."/>
            <person name="Debuchy R."/>
            <person name="Gladieux P."/>
            <person name="Hiltunen Thoren M."/>
            <person name="Johannesson H."/>
        </authorList>
    </citation>
    <scope>NUCLEOTIDE SEQUENCE</scope>
    <source>
        <strain evidence="2">CBS 532.94</strain>
    </source>
</reference>
<dbReference type="Proteomes" id="UP001303760">
    <property type="component" value="Unassembled WGS sequence"/>
</dbReference>
<dbReference type="EMBL" id="MU860586">
    <property type="protein sequence ID" value="KAK4233328.1"/>
    <property type="molecule type" value="Genomic_DNA"/>
</dbReference>
<dbReference type="InterPro" id="IPR017946">
    <property type="entry name" value="PLC-like_Pdiesterase_TIM-brl"/>
</dbReference>
<feature type="region of interest" description="Disordered" evidence="1">
    <location>
        <begin position="1"/>
        <end position="25"/>
    </location>
</feature>
<feature type="compositionally biased region" description="Polar residues" evidence="1">
    <location>
        <begin position="1"/>
        <end position="23"/>
    </location>
</feature>
<keyword evidence="3" id="KW-1185">Reference proteome</keyword>
<dbReference type="GO" id="GO:0008081">
    <property type="term" value="F:phosphoric diester hydrolase activity"/>
    <property type="evidence" value="ECO:0007669"/>
    <property type="project" value="InterPro"/>
</dbReference>